<evidence type="ECO:0000256" key="3">
    <source>
        <dbReference type="ARBA" id="ARBA00023163"/>
    </source>
</evidence>
<evidence type="ECO:0000259" key="7">
    <source>
        <dbReference type="PROSITE" id="PS51525"/>
    </source>
</evidence>
<keyword evidence="1" id="KW-0805">Transcription regulation</keyword>
<feature type="domain" description="Bromo" evidence="6">
    <location>
        <begin position="19"/>
        <end position="91"/>
    </location>
</feature>
<dbReference type="PROSITE" id="PS50014">
    <property type="entry name" value="BROMODOMAIN_2"/>
    <property type="match status" value="1"/>
</dbReference>
<evidence type="ECO:0000256" key="4">
    <source>
        <dbReference type="PROSITE-ProRule" id="PRU00035"/>
    </source>
</evidence>
<keyword evidence="2 4" id="KW-0103">Bromodomain</keyword>
<dbReference type="InterPro" id="IPR027353">
    <property type="entry name" value="NET_dom"/>
</dbReference>
<dbReference type="Pfam" id="PF00439">
    <property type="entry name" value="Bromodomain"/>
    <property type="match status" value="1"/>
</dbReference>
<dbReference type="InterPro" id="IPR038336">
    <property type="entry name" value="NET_sf"/>
</dbReference>
<dbReference type="InterPro" id="IPR001487">
    <property type="entry name" value="Bromodomain"/>
</dbReference>
<protein>
    <recommendedName>
        <fullName evidence="9">Bromo domain-containing protein</fullName>
    </recommendedName>
</protein>
<evidence type="ECO:0000256" key="2">
    <source>
        <dbReference type="ARBA" id="ARBA00023117"/>
    </source>
</evidence>
<evidence type="ECO:0000256" key="5">
    <source>
        <dbReference type="SAM" id="MobiDB-lite"/>
    </source>
</evidence>
<dbReference type="Gene3D" id="1.20.1270.220">
    <property type="match status" value="1"/>
</dbReference>
<gene>
    <name evidence="8" type="ORF">TDUB1175_LOCUS7898</name>
</gene>
<keyword evidence="3" id="KW-0804">Transcription</keyword>
<feature type="compositionally biased region" description="Basic residues" evidence="5">
    <location>
        <begin position="202"/>
        <end position="219"/>
    </location>
</feature>
<evidence type="ECO:0000256" key="1">
    <source>
        <dbReference type="ARBA" id="ARBA00023015"/>
    </source>
</evidence>
<dbReference type="PROSITE" id="PS51525">
    <property type="entry name" value="NET"/>
    <property type="match status" value="1"/>
</dbReference>
<name>A0A7R9VVT0_9STRA</name>
<sequence>MSGQGPEWSGMAKLVAQIYAKSDAEPFREPVDWKSLGLFDYPQIIKKPMDLGQVKRKIETGKYGAIHDAAEDVRLIWKNCMQYNADGSDFFILAQNMSKKFEDKFAKLQKDLDSKSAANGKGNSSEPTLEEKRTFAKLLYKISKEELGKVIVDLDAKCSTALTKNSAEDEVEINVDHISPTVFHELMNFVKSCADSGGGGGGRKKKSAGSRPNKKARTS</sequence>
<dbReference type="PANTHER" id="PTHR45926">
    <property type="entry name" value="OSJNBA0053K19.4 PROTEIN"/>
    <property type="match status" value="1"/>
</dbReference>
<organism evidence="8">
    <name type="scientific">Pseudictyota dubia</name>
    <dbReference type="NCBI Taxonomy" id="2749911"/>
    <lineage>
        <taxon>Eukaryota</taxon>
        <taxon>Sar</taxon>
        <taxon>Stramenopiles</taxon>
        <taxon>Ochrophyta</taxon>
        <taxon>Bacillariophyta</taxon>
        <taxon>Mediophyceae</taxon>
        <taxon>Biddulphiophycidae</taxon>
        <taxon>Eupodiscales</taxon>
        <taxon>Odontellaceae</taxon>
        <taxon>Pseudictyota</taxon>
    </lineage>
</organism>
<evidence type="ECO:0000313" key="8">
    <source>
        <dbReference type="EMBL" id="CAD8306433.1"/>
    </source>
</evidence>
<dbReference type="AlphaFoldDB" id="A0A7R9VVT0"/>
<evidence type="ECO:0008006" key="9">
    <source>
        <dbReference type="Google" id="ProtNLM"/>
    </source>
</evidence>
<evidence type="ECO:0000259" key="6">
    <source>
        <dbReference type="PROSITE" id="PS50014"/>
    </source>
</evidence>
<dbReference type="PRINTS" id="PR00503">
    <property type="entry name" value="BROMODOMAIN"/>
</dbReference>
<accession>A0A7R9VVT0</accession>
<reference evidence="8" key="1">
    <citation type="submission" date="2021-01" db="EMBL/GenBank/DDBJ databases">
        <authorList>
            <person name="Corre E."/>
            <person name="Pelletier E."/>
            <person name="Niang G."/>
            <person name="Scheremetjew M."/>
            <person name="Finn R."/>
            <person name="Kale V."/>
            <person name="Holt S."/>
            <person name="Cochrane G."/>
            <person name="Meng A."/>
            <person name="Brown T."/>
            <person name="Cohen L."/>
        </authorList>
    </citation>
    <scope>NUCLEOTIDE SEQUENCE</scope>
    <source>
        <strain evidence="8">CCMP147</strain>
    </source>
</reference>
<dbReference type="SUPFAM" id="SSF47370">
    <property type="entry name" value="Bromodomain"/>
    <property type="match status" value="1"/>
</dbReference>
<dbReference type="Gene3D" id="1.20.920.10">
    <property type="entry name" value="Bromodomain-like"/>
    <property type="match status" value="1"/>
</dbReference>
<dbReference type="Pfam" id="PF17035">
    <property type="entry name" value="BET"/>
    <property type="match status" value="1"/>
</dbReference>
<proteinExistence type="predicted"/>
<feature type="region of interest" description="Disordered" evidence="5">
    <location>
        <begin position="195"/>
        <end position="219"/>
    </location>
</feature>
<feature type="domain" description="NET" evidence="7">
    <location>
        <begin position="117"/>
        <end position="201"/>
    </location>
</feature>
<dbReference type="InterPro" id="IPR036427">
    <property type="entry name" value="Bromodomain-like_sf"/>
</dbReference>
<dbReference type="EMBL" id="HBED01015872">
    <property type="protein sequence ID" value="CAD8306433.1"/>
    <property type="molecule type" value="Transcribed_RNA"/>
</dbReference>
<dbReference type="SMART" id="SM00297">
    <property type="entry name" value="BROMO"/>
    <property type="match status" value="1"/>
</dbReference>